<dbReference type="PaxDb" id="2903-EOD15449"/>
<proteinExistence type="inferred from homology"/>
<dbReference type="GeneID" id="17261599"/>
<dbReference type="Pfam" id="PF03974">
    <property type="entry name" value="Ecotin"/>
    <property type="match status" value="1"/>
</dbReference>
<dbReference type="RefSeq" id="XP_005782899.1">
    <property type="nucleotide sequence ID" value="XM_005782842.1"/>
</dbReference>
<reference evidence="3" key="1">
    <citation type="journal article" date="2013" name="Nature">
        <title>Pan genome of the phytoplankton Emiliania underpins its global distribution.</title>
        <authorList>
            <person name="Read B.A."/>
            <person name="Kegel J."/>
            <person name="Klute M.J."/>
            <person name="Kuo A."/>
            <person name="Lefebvre S.C."/>
            <person name="Maumus F."/>
            <person name="Mayer C."/>
            <person name="Miller J."/>
            <person name="Monier A."/>
            <person name="Salamov A."/>
            <person name="Young J."/>
            <person name="Aguilar M."/>
            <person name="Claverie J.M."/>
            <person name="Frickenhaus S."/>
            <person name="Gonzalez K."/>
            <person name="Herman E.K."/>
            <person name="Lin Y.C."/>
            <person name="Napier J."/>
            <person name="Ogata H."/>
            <person name="Sarno A.F."/>
            <person name="Shmutz J."/>
            <person name="Schroeder D."/>
            <person name="de Vargas C."/>
            <person name="Verret F."/>
            <person name="von Dassow P."/>
            <person name="Valentin K."/>
            <person name="Van de Peer Y."/>
            <person name="Wheeler G."/>
            <person name="Dacks J.B."/>
            <person name="Delwiche C.F."/>
            <person name="Dyhrman S.T."/>
            <person name="Glockner G."/>
            <person name="John U."/>
            <person name="Richards T."/>
            <person name="Worden A.Z."/>
            <person name="Zhang X."/>
            <person name="Grigoriev I.V."/>
            <person name="Allen A.E."/>
            <person name="Bidle K."/>
            <person name="Borodovsky M."/>
            <person name="Bowler C."/>
            <person name="Brownlee C."/>
            <person name="Cock J.M."/>
            <person name="Elias M."/>
            <person name="Gladyshev V.N."/>
            <person name="Groth M."/>
            <person name="Guda C."/>
            <person name="Hadaegh A."/>
            <person name="Iglesias-Rodriguez M.D."/>
            <person name="Jenkins J."/>
            <person name="Jones B.M."/>
            <person name="Lawson T."/>
            <person name="Leese F."/>
            <person name="Lindquist E."/>
            <person name="Lobanov A."/>
            <person name="Lomsadze A."/>
            <person name="Malik S.B."/>
            <person name="Marsh M.E."/>
            <person name="Mackinder L."/>
            <person name="Mock T."/>
            <person name="Mueller-Roeber B."/>
            <person name="Pagarete A."/>
            <person name="Parker M."/>
            <person name="Probert I."/>
            <person name="Quesneville H."/>
            <person name="Raines C."/>
            <person name="Rensing S.A."/>
            <person name="Riano-Pachon D.M."/>
            <person name="Richier S."/>
            <person name="Rokitta S."/>
            <person name="Shiraiwa Y."/>
            <person name="Soanes D.M."/>
            <person name="van der Giezen M."/>
            <person name="Wahlund T.M."/>
            <person name="Williams B."/>
            <person name="Wilson W."/>
            <person name="Wolfe G."/>
            <person name="Wurch L.L."/>
        </authorList>
    </citation>
    <scope>NUCLEOTIDE SEQUENCE</scope>
</reference>
<evidence type="ECO:0008006" key="4">
    <source>
        <dbReference type="Google" id="ProtNLM"/>
    </source>
</evidence>
<keyword evidence="3" id="KW-1185">Reference proteome</keyword>
<sequence>MSSNWEKAFSATPPGCEGAAWKRIVIHLEALPDEGAAKLEFTVGKYLETDGVNRVRLSGSVEEKTLQGWGYHYYVATSDGAAASTRMAPLGDSPPSLQFVGMQPLLVRYNSRLPCVVYVPEGFAVRYRLWKAEPDSHEAQEG</sequence>
<accession>A0A0D3IW14</accession>
<dbReference type="HOGENOM" id="CLU_111565_0_1_1"/>
<dbReference type="SUPFAM" id="SSF49772">
    <property type="entry name" value="Ecotin, trypsin inhibitor"/>
    <property type="match status" value="1"/>
</dbReference>
<dbReference type="eggNOG" id="ENOG502S8CC">
    <property type="taxonomic scope" value="Eukaryota"/>
</dbReference>
<dbReference type="InterPro" id="IPR036198">
    <property type="entry name" value="Ecotin_sf"/>
</dbReference>
<name>A0A0D3IW14_EMIH1</name>
<dbReference type="InterPro" id="IPR005658">
    <property type="entry name" value="Prot_inh_ecotin"/>
</dbReference>
<reference evidence="2" key="2">
    <citation type="submission" date="2024-10" db="UniProtKB">
        <authorList>
            <consortium name="EnsemblProtists"/>
        </authorList>
    </citation>
    <scope>IDENTIFICATION</scope>
</reference>
<evidence type="ECO:0000313" key="3">
    <source>
        <dbReference type="Proteomes" id="UP000013827"/>
    </source>
</evidence>
<evidence type="ECO:0000256" key="1">
    <source>
        <dbReference type="ARBA" id="ARBA00010558"/>
    </source>
</evidence>
<dbReference type="Proteomes" id="UP000013827">
    <property type="component" value="Unassembled WGS sequence"/>
</dbReference>
<dbReference type="KEGG" id="ehx:EMIHUDRAFT_232807"/>
<dbReference type="GO" id="GO:0004867">
    <property type="term" value="F:serine-type endopeptidase inhibitor activity"/>
    <property type="evidence" value="ECO:0007669"/>
    <property type="project" value="InterPro"/>
</dbReference>
<dbReference type="RefSeq" id="XP_005767878.1">
    <property type="nucleotide sequence ID" value="XM_005767821.1"/>
</dbReference>
<dbReference type="AlphaFoldDB" id="A0A0D3IW14"/>
<dbReference type="GeneID" id="17275743"/>
<dbReference type="EnsemblProtists" id="EOD15449">
    <property type="protein sequence ID" value="EOD15449"/>
    <property type="gene ID" value="EMIHUDRAFT_211670"/>
</dbReference>
<dbReference type="EnsemblProtists" id="EOD30470">
    <property type="protein sequence ID" value="EOD30470"/>
    <property type="gene ID" value="EMIHUDRAFT_232807"/>
</dbReference>
<dbReference type="PANTHER" id="PTHR35890">
    <property type="match status" value="1"/>
</dbReference>
<dbReference type="PANTHER" id="PTHR35890:SF3">
    <property type="entry name" value="ECOTIN"/>
    <property type="match status" value="1"/>
</dbReference>
<evidence type="ECO:0000313" key="2">
    <source>
        <dbReference type="EnsemblProtists" id="EOD15449"/>
    </source>
</evidence>
<dbReference type="KEGG" id="ehx:EMIHUDRAFT_211670"/>
<organism evidence="2 3">
    <name type="scientific">Emiliania huxleyi (strain CCMP1516)</name>
    <dbReference type="NCBI Taxonomy" id="280463"/>
    <lineage>
        <taxon>Eukaryota</taxon>
        <taxon>Haptista</taxon>
        <taxon>Haptophyta</taxon>
        <taxon>Prymnesiophyceae</taxon>
        <taxon>Isochrysidales</taxon>
        <taxon>Noelaerhabdaceae</taxon>
        <taxon>Emiliania</taxon>
    </lineage>
</organism>
<protein>
    <recommendedName>
        <fullName evidence="4">Ecotin</fullName>
    </recommendedName>
</protein>
<comment type="similarity">
    <text evidence="1">Belongs to the protease inhibitor I11 (ecotin) family.</text>
</comment>
<dbReference type="Gene3D" id="2.60.40.550">
    <property type="entry name" value="Ecotin"/>
    <property type="match status" value="1"/>
</dbReference>
<dbReference type="OMA" id="WKRIVIH"/>